<evidence type="ECO:0000259" key="1">
    <source>
        <dbReference type="Pfam" id="PF13467"/>
    </source>
</evidence>
<feature type="domain" description="Ribbon-helix-helix" evidence="1">
    <location>
        <begin position="26"/>
        <end position="73"/>
    </location>
</feature>
<dbReference type="EMBL" id="MTEI01000038">
    <property type="protein sequence ID" value="OQW85760.1"/>
    <property type="molecule type" value="Genomic_DNA"/>
</dbReference>
<dbReference type="InterPro" id="IPR027373">
    <property type="entry name" value="RHH_dom"/>
</dbReference>
<reference evidence="2 3" key="1">
    <citation type="submission" date="2017-01" db="EMBL/GenBank/DDBJ databases">
        <title>Novel large sulfur bacteria in the metagenomes of groundwater-fed chemosynthetic microbial mats in the Lake Huron basin.</title>
        <authorList>
            <person name="Sharrar A.M."/>
            <person name="Flood B.E."/>
            <person name="Bailey J.V."/>
            <person name="Jones D.S."/>
            <person name="Biddanda B."/>
            <person name="Ruberg S.A."/>
            <person name="Marcus D.N."/>
            <person name="Dick G.J."/>
        </authorList>
    </citation>
    <scope>NUCLEOTIDE SEQUENCE [LARGE SCALE GENOMIC DNA]</scope>
    <source>
        <strain evidence="2">A7</strain>
    </source>
</reference>
<dbReference type="Gene3D" id="1.10.3990.20">
    <property type="entry name" value="protein bp1543"/>
    <property type="match status" value="1"/>
</dbReference>
<evidence type="ECO:0000313" key="3">
    <source>
        <dbReference type="Proteomes" id="UP000192505"/>
    </source>
</evidence>
<organism evidence="2 3">
    <name type="scientific">Rhodoferax ferrireducens</name>
    <dbReference type="NCBI Taxonomy" id="192843"/>
    <lineage>
        <taxon>Bacteria</taxon>
        <taxon>Pseudomonadati</taxon>
        <taxon>Pseudomonadota</taxon>
        <taxon>Betaproteobacteria</taxon>
        <taxon>Burkholderiales</taxon>
        <taxon>Comamonadaceae</taxon>
        <taxon>Rhodoferax</taxon>
    </lineage>
</organism>
<name>A0A1W9KNL4_9BURK</name>
<dbReference type="Proteomes" id="UP000192505">
    <property type="component" value="Unassembled WGS sequence"/>
</dbReference>
<evidence type="ECO:0000313" key="2">
    <source>
        <dbReference type="EMBL" id="OQW85760.1"/>
    </source>
</evidence>
<accession>A0A1W9KNL4</accession>
<dbReference type="InterPro" id="IPR038268">
    <property type="entry name" value="RHH_sf"/>
</dbReference>
<dbReference type="Pfam" id="PF13467">
    <property type="entry name" value="RHH_4"/>
    <property type="match status" value="1"/>
</dbReference>
<proteinExistence type="predicted"/>
<protein>
    <recommendedName>
        <fullName evidence="1">Ribbon-helix-helix domain-containing protein</fullName>
    </recommendedName>
</protein>
<dbReference type="AlphaFoldDB" id="A0A1W9KNL4"/>
<comment type="caution">
    <text evidence="2">The sequence shown here is derived from an EMBL/GenBank/DDBJ whole genome shotgun (WGS) entry which is preliminary data.</text>
</comment>
<sequence>MVNHASYTFLCPDTYCDPFEKNDFFRLEKQFWVEIDRLAKKAGRSWQQWVITELANKPESTSAASWLRVRCLQSSLKGRNHG</sequence>
<gene>
    <name evidence="2" type="ORF">BWK72_20725</name>
</gene>